<evidence type="ECO:0000313" key="4">
    <source>
        <dbReference type="Proteomes" id="UP000001940"/>
    </source>
</evidence>
<dbReference type="PhylomeDB" id="Q14V32"/>
<dbReference type="KEGG" id="cel:CELE_C08H9.4"/>
<dbReference type="WormBase" id="C08H9.4b">
    <property type="protein sequence ID" value="CE02990"/>
    <property type="gene ID" value="WBGene00007465"/>
    <property type="gene designation" value="chil-1"/>
</dbReference>
<evidence type="ECO:0000313" key="3">
    <source>
        <dbReference type="EMBL" id="CAK55172.1"/>
    </source>
</evidence>
<dbReference type="HOGENOM" id="CLU_002833_0_0_1"/>
<dbReference type="Pfam" id="PF00704">
    <property type="entry name" value="Glyco_hydro_18"/>
    <property type="match status" value="1"/>
</dbReference>
<evidence type="ECO:0000256" key="1">
    <source>
        <dbReference type="SAM" id="Phobius"/>
    </source>
</evidence>
<dbReference type="FunCoup" id="Q14V32">
    <property type="interactions" value="9"/>
</dbReference>
<dbReference type="EMBL" id="BX284602">
    <property type="protein sequence ID" value="CAK55172.1"/>
    <property type="molecule type" value="Genomic_DNA"/>
</dbReference>
<keyword evidence="1" id="KW-1133">Transmembrane helix</keyword>
<dbReference type="SMR" id="Q14V32"/>
<dbReference type="eggNOG" id="KOG2806">
    <property type="taxonomic scope" value="Eukaryota"/>
</dbReference>
<feature type="domain" description="GH18" evidence="2">
    <location>
        <begin position="117"/>
        <end position="453"/>
    </location>
</feature>
<dbReference type="Gene3D" id="3.20.20.80">
    <property type="entry name" value="Glycosidases"/>
    <property type="match status" value="2"/>
</dbReference>
<dbReference type="PROSITE" id="PS51910">
    <property type="entry name" value="GH18_2"/>
    <property type="match status" value="1"/>
</dbReference>
<dbReference type="PANTHER" id="PTHR46073">
    <property type="entry name" value="CHITINASE"/>
    <property type="match status" value="1"/>
</dbReference>
<dbReference type="AGR" id="WB:WBGene00007465"/>
<proteinExistence type="predicted"/>
<keyword evidence="1" id="KW-0812">Transmembrane</keyword>
<dbReference type="STRING" id="6239.C08H9.4b.1"/>
<evidence type="ECO:0000259" key="2">
    <source>
        <dbReference type="PROSITE" id="PS51910"/>
    </source>
</evidence>
<dbReference type="RefSeq" id="NP_001040740.1">
    <property type="nucleotide sequence ID" value="NM_001047275.4"/>
</dbReference>
<gene>
    <name evidence="3 5" type="primary">chil-1</name>
    <name evidence="5" type="ORF">C08H9.4</name>
    <name evidence="3" type="ORF">CELE_C08H9.4</name>
</gene>
<protein>
    <submittedName>
        <fullName evidence="3">GH18 domain-containing protein</fullName>
    </submittedName>
</protein>
<dbReference type="InParanoid" id="Q14V32"/>
<organism evidence="3 4">
    <name type="scientific">Caenorhabditis elegans</name>
    <dbReference type="NCBI Taxonomy" id="6239"/>
    <lineage>
        <taxon>Eukaryota</taxon>
        <taxon>Metazoa</taxon>
        <taxon>Ecdysozoa</taxon>
        <taxon>Nematoda</taxon>
        <taxon>Chromadorea</taxon>
        <taxon>Rhabditida</taxon>
        <taxon>Rhabditina</taxon>
        <taxon>Rhabditomorpha</taxon>
        <taxon>Rhabditoidea</taxon>
        <taxon>Rhabditidae</taxon>
        <taxon>Peloderinae</taxon>
        <taxon>Caenorhabditis</taxon>
    </lineage>
</organism>
<dbReference type="PaxDb" id="6239-C08H9.4b.1"/>
<dbReference type="Gene3D" id="3.10.50.10">
    <property type="match status" value="1"/>
</dbReference>
<dbReference type="GO" id="GO:0005975">
    <property type="term" value="P:carbohydrate metabolic process"/>
    <property type="evidence" value="ECO:0007669"/>
    <property type="project" value="InterPro"/>
</dbReference>
<dbReference type="AlphaFoldDB" id="Q14V32"/>
<dbReference type="SUPFAM" id="SSF51445">
    <property type="entry name" value="(Trans)glycosidases"/>
    <property type="match status" value="1"/>
</dbReference>
<dbReference type="InterPro" id="IPR017853">
    <property type="entry name" value="GH"/>
</dbReference>
<dbReference type="UCSC" id="C08H9.4b">
    <property type="organism name" value="c. elegans"/>
</dbReference>
<dbReference type="ExpressionAtlas" id="Q14V32">
    <property type="expression patterns" value="baseline"/>
</dbReference>
<dbReference type="Bgee" id="WBGene00007465">
    <property type="expression patterns" value="Expressed in larva and 1 other cell type or tissue"/>
</dbReference>
<dbReference type="SMART" id="SM00636">
    <property type="entry name" value="Glyco_18"/>
    <property type="match status" value="1"/>
</dbReference>
<dbReference type="InterPro" id="IPR001223">
    <property type="entry name" value="Glyco_hydro18_cat"/>
</dbReference>
<dbReference type="CTD" id="182430"/>
<dbReference type="CAZy" id="GH18">
    <property type="family name" value="Glycoside Hydrolase Family 18"/>
</dbReference>
<feature type="transmembrane region" description="Helical" evidence="1">
    <location>
        <begin position="29"/>
        <end position="50"/>
    </location>
</feature>
<keyword evidence="1" id="KW-0472">Membrane</keyword>
<sequence>MNVLNSTSPLLQNRNITPKTSCLTQWKHLVKPCFILIAILVFSAPVAYSLSELIMIARHKSPTVSNLIKIVILSSKKSRTMIKTKSSTATKYVGLPPLLDAPNSNEALSPPAALCGKRIVGYFAEFENSGLTRKQLQMLTHIIYLFAIPRNGVITIVDDRSLRKFEEMKSNAREASSTLKIMISIGGHYNSRSFSGLVFNETSRTVFVNSIVSFVEKYDIDGIEMFWMWPRYRDKNNYLMFIQELRYAFTELQNKLNRKEDFVISLVASSNLNLLFNLVEFLNSVDFFGIYLFNSYSYQVGPDSPLYGGGSRNVDEIMKYYICKTGQPSKFNIIISFHATYWEGTDLPLRDDSDNIWKVNESGRLAVALRWRELPHHKWNLENIKFHNLTKTSYIWIPGPPTRFLTLEDEQSLREKNRYVADHNIGGITMWTIDQDDDDHTLLKVVSSAELCTGEEKNTIKYNCH</sequence>
<dbReference type="Proteomes" id="UP000001940">
    <property type="component" value="Chromosome II"/>
</dbReference>
<dbReference type="InterPro" id="IPR011583">
    <property type="entry name" value="Chitinase_II/V-like_cat"/>
</dbReference>
<evidence type="ECO:0000313" key="5">
    <source>
        <dbReference type="WormBase" id="C08H9.4b"/>
    </source>
</evidence>
<reference evidence="3 4" key="1">
    <citation type="journal article" date="1998" name="Science">
        <title>Genome sequence of the nematode C. elegans: a platform for investigating biology.</title>
        <authorList>
            <consortium name="The C. elegans sequencing consortium"/>
            <person name="Sulson J.E."/>
            <person name="Waterston R."/>
        </authorList>
    </citation>
    <scope>NUCLEOTIDE SEQUENCE [LARGE SCALE GENOMIC DNA]</scope>
    <source>
        <strain evidence="3 4">Bristol N2</strain>
    </source>
</reference>
<dbReference type="GO" id="GO:0008061">
    <property type="term" value="F:chitin binding"/>
    <property type="evidence" value="ECO:0007669"/>
    <property type="project" value="InterPro"/>
</dbReference>
<dbReference type="InterPro" id="IPR029070">
    <property type="entry name" value="Chitinase_insertion_sf"/>
</dbReference>
<dbReference type="OrthoDB" id="5861333at2759"/>
<dbReference type="GeneID" id="182430"/>
<accession>Q14V32</accession>
<keyword evidence="4" id="KW-1185">Reference proteome</keyword>
<dbReference type="PANTHER" id="PTHR46073:SF9">
    <property type="entry name" value="GH18 DOMAIN-CONTAINING PROTEIN"/>
    <property type="match status" value="1"/>
</dbReference>
<name>Q14V32_CAEEL</name>